<dbReference type="EMBL" id="CAMAPD010000032">
    <property type="protein sequence ID" value="CAH9068117.1"/>
    <property type="molecule type" value="Genomic_DNA"/>
</dbReference>
<sequence>MFYPRVITIGVTLLLSACSDSNNDSSDKKTTTLPQLSGLKVSTTALSKASTQQFTTHLKNGLFMRHYEYATPTNSGEVSADAAVSNSLFSSTNVQEQGVDEADRIKYDGQYMYVSANTAQSLTSSEQYRQFIRIIKRDEAGGLTQVSDVTSSNTQYQKQQLFLNNNTLAVLNHDIGWFSVSSPMVQTQEVANTSIIAPTAQQFELSLMDVSIPEQASVKAHYTIDGQLIDTRVINNQLYIVSNYYPQFDGFVGTDNSEQSKLADYQALQNEQINKLLPAIKNNLNSQSNPLFSSDNCYINEGATTNDGYDAIMTLTKISLTDPTQQSSICVNTYVDGLYASQQSLYAYSTDYTDDEINSVIHKFSLTGNALDYSATGKVTGHFGWRNQNLRFSEVQQYLRVVTSSGNTTDGLNHTLFTLEQQGNELAVLSQLPNDQQPTPIGKVNSKGIVDEDIYAVRFTDSRAYVVTFKQTDPLYVIDLSNVQMPNIAGALEIPGYSSYLHPISDSLLLGVGQHVDDLSDDTPVITQGAKVSLFDISNINNPQQVSEHIFDNAYSAVESNYHAFSFLPLENGLYRFTLPIETWHTDSSDPVTSIWAKDNALAAFELNTNTIQMNYMGSSMISYPDNENIPYIWSGDDRAIIHQDDLYYFHGNYIWQSDWLTPAKNTGPH</sequence>
<dbReference type="Pfam" id="PF09826">
    <property type="entry name" value="Beta_propel"/>
    <property type="match status" value="1"/>
</dbReference>
<dbReference type="PROSITE" id="PS51257">
    <property type="entry name" value="PROKAR_LIPOPROTEIN"/>
    <property type="match status" value="1"/>
</dbReference>
<reference evidence="1 2" key="1">
    <citation type="submission" date="2022-07" db="EMBL/GenBank/DDBJ databases">
        <authorList>
            <person name="Criscuolo A."/>
        </authorList>
    </citation>
    <scope>NUCLEOTIDE SEQUENCE [LARGE SCALE GENOMIC DNA]</scope>
    <source>
        <strain evidence="2">CIP 111951</strain>
    </source>
</reference>
<gene>
    <name evidence="1" type="ORF">PSECIP111951_04025</name>
</gene>
<accession>A0ABM9GNC4</accession>
<dbReference type="Proteomes" id="UP001152485">
    <property type="component" value="Unassembled WGS sequence"/>
</dbReference>
<dbReference type="InterPro" id="IPR019198">
    <property type="entry name" value="Beta_propeller_containing"/>
</dbReference>
<protein>
    <recommendedName>
        <fullName evidence="3">Beta propeller domain-containing protein</fullName>
    </recommendedName>
</protein>
<dbReference type="RefSeq" id="WP_261595342.1">
    <property type="nucleotide sequence ID" value="NZ_CAMAPD010000032.1"/>
</dbReference>
<comment type="caution">
    <text evidence="1">The sequence shown here is derived from an EMBL/GenBank/DDBJ whole genome shotgun (WGS) entry which is preliminary data.</text>
</comment>
<proteinExistence type="predicted"/>
<name>A0ABM9GNC4_9GAMM</name>
<evidence type="ECO:0000313" key="2">
    <source>
        <dbReference type="Proteomes" id="UP001152485"/>
    </source>
</evidence>
<organism evidence="1 2">
    <name type="scientific">Pseudoalteromonas holothuriae</name>
    <dbReference type="NCBI Taxonomy" id="2963714"/>
    <lineage>
        <taxon>Bacteria</taxon>
        <taxon>Pseudomonadati</taxon>
        <taxon>Pseudomonadota</taxon>
        <taxon>Gammaproteobacteria</taxon>
        <taxon>Alteromonadales</taxon>
        <taxon>Pseudoalteromonadaceae</taxon>
        <taxon>Pseudoalteromonas</taxon>
    </lineage>
</organism>
<evidence type="ECO:0000313" key="1">
    <source>
        <dbReference type="EMBL" id="CAH9068117.1"/>
    </source>
</evidence>
<evidence type="ECO:0008006" key="3">
    <source>
        <dbReference type="Google" id="ProtNLM"/>
    </source>
</evidence>